<name>A0A317CHK0_9GAMM</name>
<dbReference type="GO" id="GO:0009982">
    <property type="term" value="F:pseudouridine synthase activity"/>
    <property type="evidence" value="ECO:0007669"/>
    <property type="project" value="InterPro"/>
</dbReference>
<dbReference type="GO" id="GO:0003723">
    <property type="term" value="F:RNA binding"/>
    <property type="evidence" value="ECO:0007669"/>
    <property type="project" value="InterPro"/>
</dbReference>
<reference evidence="3 4" key="1">
    <citation type="submission" date="2018-05" db="EMBL/GenBank/DDBJ databases">
        <title>Leucothrix arctica sp. nov., isolated from Arctic seawater.</title>
        <authorList>
            <person name="Choi A."/>
            <person name="Baek K."/>
        </authorList>
    </citation>
    <scope>NUCLEOTIDE SEQUENCE [LARGE SCALE GENOMIC DNA]</scope>
    <source>
        <strain evidence="3 4">JCM 18388</strain>
    </source>
</reference>
<dbReference type="Proteomes" id="UP000245539">
    <property type="component" value="Unassembled WGS sequence"/>
</dbReference>
<dbReference type="EMBL" id="QGKM01000019">
    <property type="protein sequence ID" value="PWQ98028.1"/>
    <property type="molecule type" value="Genomic_DNA"/>
</dbReference>
<dbReference type="Pfam" id="PF00849">
    <property type="entry name" value="PseudoU_synth_2"/>
    <property type="match status" value="1"/>
</dbReference>
<evidence type="ECO:0000313" key="4">
    <source>
        <dbReference type="Proteomes" id="UP000245539"/>
    </source>
</evidence>
<dbReference type="InterPro" id="IPR006224">
    <property type="entry name" value="PsdUridine_synth_RluA-like_CS"/>
</dbReference>
<dbReference type="InterPro" id="IPR006145">
    <property type="entry name" value="PsdUridine_synth_RsuA/RluA"/>
</dbReference>
<dbReference type="InterPro" id="IPR050188">
    <property type="entry name" value="RluA_PseudoU_synthase"/>
</dbReference>
<dbReference type="GO" id="GO:0000455">
    <property type="term" value="P:enzyme-directed rRNA pseudouridine synthesis"/>
    <property type="evidence" value="ECO:0007669"/>
    <property type="project" value="TreeGrafter"/>
</dbReference>
<dbReference type="CDD" id="cd02558">
    <property type="entry name" value="PSRA_1"/>
    <property type="match status" value="1"/>
</dbReference>
<dbReference type="AlphaFoldDB" id="A0A317CHK0"/>
<dbReference type="PROSITE" id="PS01129">
    <property type="entry name" value="PSI_RLU"/>
    <property type="match status" value="1"/>
</dbReference>
<organism evidence="3 4">
    <name type="scientific">Leucothrix pacifica</name>
    <dbReference type="NCBI Taxonomy" id="1247513"/>
    <lineage>
        <taxon>Bacteria</taxon>
        <taxon>Pseudomonadati</taxon>
        <taxon>Pseudomonadota</taxon>
        <taxon>Gammaproteobacteria</taxon>
        <taxon>Thiotrichales</taxon>
        <taxon>Thiotrichaceae</taxon>
        <taxon>Leucothrix</taxon>
    </lineage>
</organism>
<dbReference type="PANTHER" id="PTHR21600">
    <property type="entry name" value="MITOCHONDRIAL RNA PSEUDOURIDINE SYNTHASE"/>
    <property type="match status" value="1"/>
</dbReference>
<evidence type="ECO:0000313" key="3">
    <source>
        <dbReference type="EMBL" id="PWQ98028.1"/>
    </source>
</evidence>
<proteinExistence type="predicted"/>
<gene>
    <name evidence="3" type="ORF">DKW60_08795</name>
</gene>
<protein>
    <submittedName>
        <fullName evidence="3">Pseudouridine synthase</fullName>
    </submittedName>
</protein>
<evidence type="ECO:0000259" key="2">
    <source>
        <dbReference type="Pfam" id="PF00849"/>
    </source>
</evidence>
<dbReference type="SUPFAM" id="SSF55120">
    <property type="entry name" value="Pseudouridine synthase"/>
    <property type="match status" value="1"/>
</dbReference>
<dbReference type="InterPro" id="IPR020103">
    <property type="entry name" value="PsdUridine_synth_cat_dom_sf"/>
</dbReference>
<dbReference type="GO" id="GO:0140098">
    <property type="term" value="F:catalytic activity, acting on RNA"/>
    <property type="evidence" value="ECO:0007669"/>
    <property type="project" value="UniProtKB-ARBA"/>
</dbReference>
<dbReference type="OrthoDB" id="9807829at2"/>
<evidence type="ECO:0000256" key="1">
    <source>
        <dbReference type="SAM" id="MobiDB-lite"/>
    </source>
</evidence>
<accession>A0A317CHK0</accession>
<dbReference type="PANTHER" id="PTHR21600:SF84">
    <property type="entry name" value="PSEUDOURIDINE SYNTHASE RSUA_RLUA-LIKE DOMAIN-CONTAINING PROTEIN"/>
    <property type="match status" value="1"/>
</dbReference>
<feature type="region of interest" description="Disordered" evidence="1">
    <location>
        <begin position="1"/>
        <end position="20"/>
    </location>
</feature>
<sequence>MRDGVSASRTWLPKSGSSKNATEVYGSWETILEFLVERFPFISEDIFRDRLKRGDIVNESGTPYRADSPYVAESFLFYYREIPGEPTIPFTETVLYKDSDIIVVDKPHFIPVTPTGRYVKESLLSRLKHRFQLEDISPIHRLDRETAGVMLFSCSKEVRAGYQSLFQNRQVSKTYEAIAPRSTLDFPYTHRSRMVKGDPFFRMQESDGEANSETLMDILETKGELARYLLKPVSGKQHQLRVHMASIGCPILNDPFYPELLPSKDDDYSQPLQLLAKSIEFVDPVSGELRRFESQLSLEF</sequence>
<keyword evidence="4" id="KW-1185">Reference proteome</keyword>
<comment type="caution">
    <text evidence="3">The sequence shown here is derived from an EMBL/GenBank/DDBJ whole genome shotgun (WGS) entry which is preliminary data.</text>
</comment>
<dbReference type="Gene3D" id="3.30.2350.10">
    <property type="entry name" value="Pseudouridine synthase"/>
    <property type="match status" value="1"/>
</dbReference>
<feature type="domain" description="Pseudouridine synthase RsuA/RluA-like" evidence="2">
    <location>
        <begin position="100"/>
        <end position="246"/>
    </location>
</feature>